<dbReference type="RefSeq" id="WP_012645951.1">
    <property type="nucleotide sequence ID" value="NC_011979.1"/>
</dbReference>
<dbReference type="InterPro" id="IPR001633">
    <property type="entry name" value="EAL_dom"/>
</dbReference>
<dbReference type="SMART" id="SM00267">
    <property type="entry name" value="GGDEF"/>
    <property type="match status" value="1"/>
</dbReference>
<dbReference type="PROSITE" id="PS50112">
    <property type="entry name" value="PAS"/>
    <property type="match status" value="1"/>
</dbReference>
<name>B9M1S6_GEODF</name>
<dbReference type="NCBIfam" id="TIGR00229">
    <property type="entry name" value="sensory_box"/>
    <property type="match status" value="1"/>
</dbReference>
<evidence type="ECO:0000259" key="3">
    <source>
        <dbReference type="PROSITE" id="PS50887"/>
    </source>
</evidence>
<dbReference type="Pfam" id="PF00990">
    <property type="entry name" value="GGDEF"/>
    <property type="match status" value="1"/>
</dbReference>
<dbReference type="Gene3D" id="3.20.20.450">
    <property type="entry name" value="EAL domain"/>
    <property type="match status" value="1"/>
</dbReference>
<dbReference type="OrthoDB" id="9777298at2"/>
<dbReference type="HOGENOM" id="CLU_000445_70_20_7"/>
<dbReference type="SMART" id="SM00091">
    <property type="entry name" value="PAS"/>
    <property type="match status" value="1"/>
</dbReference>
<dbReference type="KEGG" id="geo:Geob_0860"/>
<dbReference type="EMBL" id="CP001390">
    <property type="protein sequence ID" value="ACM19222.1"/>
    <property type="molecule type" value="Genomic_DNA"/>
</dbReference>
<dbReference type="eggNOG" id="COG5001">
    <property type="taxonomic scope" value="Bacteria"/>
</dbReference>
<dbReference type="InterPro" id="IPR052155">
    <property type="entry name" value="Biofilm_reg_signaling"/>
</dbReference>
<dbReference type="PANTHER" id="PTHR44757">
    <property type="entry name" value="DIGUANYLATE CYCLASE DGCP"/>
    <property type="match status" value="1"/>
</dbReference>
<dbReference type="Gene3D" id="3.30.70.270">
    <property type="match status" value="1"/>
</dbReference>
<dbReference type="Pfam" id="PF13188">
    <property type="entry name" value="PAS_8"/>
    <property type="match status" value="1"/>
</dbReference>
<dbReference type="InterPro" id="IPR035965">
    <property type="entry name" value="PAS-like_dom_sf"/>
</dbReference>
<dbReference type="InterPro" id="IPR000014">
    <property type="entry name" value="PAS"/>
</dbReference>
<dbReference type="NCBIfam" id="TIGR00254">
    <property type="entry name" value="GGDEF"/>
    <property type="match status" value="1"/>
</dbReference>
<dbReference type="SUPFAM" id="SSF141868">
    <property type="entry name" value="EAL domain-like"/>
    <property type="match status" value="1"/>
</dbReference>
<evidence type="ECO:0000259" key="2">
    <source>
        <dbReference type="PROSITE" id="PS50883"/>
    </source>
</evidence>
<proteinExistence type="predicted"/>
<feature type="domain" description="GGDEF" evidence="3">
    <location>
        <begin position="331"/>
        <end position="464"/>
    </location>
</feature>
<dbReference type="CDD" id="cd01949">
    <property type="entry name" value="GGDEF"/>
    <property type="match status" value="1"/>
</dbReference>
<sequence>MRRSDRISRLTTTLAMLLSLAITVVVPAGYFAVSYHYMQGSLDAEAATGAAAVSALVNSNPSMWQFEQIRLSELLDRRPHNRTPEQRRVVDVTDNPVAESSDFLQKPILTGTHEIYDAGTSVGKILVSRSLAPLLWKTSSVAVAALAAGLLFYTVLRILPLRAVRRAYSSLEESEKKYRSLYESMKEGVALHRINYDEYGVPVSFTIVDVNPSCQLLLGLSSEELIGKDGSELFGGAVAGYFPEILRAASTGEAFSFDFVQQADKQRIHVAVFFPETGYFAFLMEDVTQRKVNEEQIRRLAYYDNLTGLPNRALLMDRLEQMLTKARRDKTRVVLLFLDLDRFKVINDTMGHAHGDQLLVQVANRLRQALRSSDTLARIGGDEFVVLFTLEGPQLNVSPLAQHLIDSITSVYPISGRDVYASTSIGIATFPDDGGDCNSLLRCADMAMYAAKEGGGKGYHFYSPEMNLKAHARMEMETNLRHALEREEFFLEFQPIVNARDGRLVGAEALLRWSDPEKGLIMPDMFIQVAEESGFIVPLGEWVLRTACRKMKDWREAGLPPFRISVNVSGRQFCQANFTDTVCSIIRETGMDPSFLALEMTETSLMVDVEATAKALMQLKELDISIVIDDFGAGYSSLGYLQKFPIDRIKIDRSFIRDLSSHANDKAIVEAIIAMAARLKLQVVAEGVETSEQLDFLKEQGCHEIQGFYFHRPLSEELFKTLLWEIKDHPVPLFASPEGETVVISLATC</sequence>
<feature type="domain" description="PAS" evidence="1">
    <location>
        <begin position="174"/>
        <end position="228"/>
    </location>
</feature>
<dbReference type="Gene3D" id="3.30.450.20">
    <property type="entry name" value="PAS domain"/>
    <property type="match status" value="1"/>
</dbReference>
<dbReference type="PROSITE" id="PS50887">
    <property type="entry name" value="GGDEF"/>
    <property type="match status" value="1"/>
</dbReference>
<dbReference type="InterPro" id="IPR043128">
    <property type="entry name" value="Rev_trsase/Diguanyl_cyclase"/>
</dbReference>
<gene>
    <name evidence="4" type="ordered locus">Geob_0860</name>
</gene>
<organism evidence="4 5">
    <name type="scientific">Geotalea daltonii (strain DSM 22248 / JCM 15807 / FRC-32)</name>
    <name type="common">Geobacter daltonii</name>
    <dbReference type="NCBI Taxonomy" id="316067"/>
    <lineage>
        <taxon>Bacteria</taxon>
        <taxon>Pseudomonadati</taxon>
        <taxon>Thermodesulfobacteriota</taxon>
        <taxon>Desulfuromonadia</taxon>
        <taxon>Geobacterales</taxon>
        <taxon>Geobacteraceae</taxon>
        <taxon>Geotalea</taxon>
    </lineage>
</organism>
<dbReference type="SUPFAM" id="SSF55073">
    <property type="entry name" value="Nucleotide cyclase"/>
    <property type="match status" value="1"/>
</dbReference>
<accession>B9M1S6</accession>
<evidence type="ECO:0000259" key="1">
    <source>
        <dbReference type="PROSITE" id="PS50112"/>
    </source>
</evidence>
<dbReference type="AlphaFoldDB" id="B9M1S6"/>
<dbReference type="STRING" id="316067.Geob_0860"/>
<dbReference type="InterPro" id="IPR000160">
    <property type="entry name" value="GGDEF_dom"/>
</dbReference>
<protein>
    <submittedName>
        <fullName evidence="4">Sensor diguanylate cyclase/phosphodiesterase, S-box domain-containing</fullName>
    </submittedName>
</protein>
<dbReference type="SMART" id="SM00052">
    <property type="entry name" value="EAL"/>
    <property type="match status" value="1"/>
</dbReference>
<dbReference type="FunFam" id="3.20.20.450:FF:000001">
    <property type="entry name" value="Cyclic di-GMP phosphodiesterase yahA"/>
    <property type="match status" value="1"/>
</dbReference>
<keyword evidence="5" id="KW-1185">Reference proteome</keyword>
<dbReference type="Proteomes" id="UP000007721">
    <property type="component" value="Chromosome"/>
</dbReference>
<evidence type="ECO:0000313" key="4">
    <source>
        <dbReference type="EMBL" id="ACM19222.1"/>
    </source>
</evidence>
<dbReference type="SUPFAM" id="SSF55785">
    <property type="entry name" value="PYP-like sensor domain (PAS domain)"/>
    <property type="match status" value="1"/>
</dbReference>
<dbReference type="PANTHER" id="PTHR44757:SF2">
    <property type="entry name" value="BIOFILM ARCHITECTURE MAINTENANCE PROTEIN MBAA"/>
    <property type="match status" value="1"/>
</dbReference>
<dbReference type="InterPro" id="IPR029787">
    <property type="entry name" value="Nucleotide_cyclase"/>
</dbReference>
<reference evidence="4 5" key="1">
    <citation type="submission" date="2009-01" db="EMBL/GenBank/DDBJ databases">
        <title>Complete sequence of Geobacter sp. FRC-32.</title>
        <authorList>
            <consortium name="US DOE Joint Genome Institute"/>
            <person name="Lucas S."/>
            <person name="Copeland A."/>
            <person name="Lapidus A."/>
            <person name="Glavina del Rio T."/>
            <person name="Dalin E."/>
            <person name="Tice H."/>
            <person name="Bruce D."/>
            <person name="Goodwin L."/>
            <person name="Pitluck S."/>
            <person name="Saunders E."/>
            <person name="Brettin T."/>
            <person name="Detter J.C."/>
            <person name="Han C."/>
            <person name="Larimer F."/>
            <person name="Land M."/>
            <person name="Hauser L."/>
            <person name="Kyrpides N."/>
            <person name="Ovchinnikova G."/>
            <person name="Kostka J."/>
            <person name="Richardson P."/>
        </authorList>
    </citation>
    <scope>NUCLEOTIDE SEQUENCE [LARGE SCALE GENOMIC DNA]</scope>
    <source>
        <strain evidence="5">DSM 22248 / JCM 15807 / FRC-32</strain>
    </source>
</reference>
<feature type="domain" description="EAL" evidence="2">
    <location>
        <begin position="473"/>
        <end position="727"/>
    </location>
</feature>
<dbReference type="InterPro" id="IPR035919">
    <property type="entry name" value="EAL_sf"/>
</dbReference>
<dbReference type="Pfam" id="PF00563">
    <property type="entry name" value="EAL"/>
    <property type="match status" value="1"/>
</dbReference>
<evidence type="ECO:0000313" key="5">
    <source>
        <dbReference type="Proteomes" id="UP000007721"/>
    </source>
</evidence>
<dbReference type="CDD" id="cd01948">
    <property type="entry name" value="EAL"/>
    <property type="match status" value="1"/>
</dbReference>
<dbReference type="PROSITE" id="PS50883">
    <property type="entry name" value="EAL"/>
    <property type="match status" value="1"/>
</dbReference>